<reference evidence="2 3" key="1">
    <citation type="journal article" date="2015" name="Genome Biol. Evol.">
        <title>Comparative Genomics of a Bacterivorous Green Alga Reveals Evolutionary Causalities and Consequences of Phago-Mixotrophic Mode of Nutrition.</title>
        <authorList>
            <person name="Burns J.A."/>
            <person name="Paasch A."/>
            <person name="Narechania A."/>
            <person name="Kim E."/>
        </authorList>
    </citation>
    <scope>NUCLEOTIDE SEQUENCE [LARGE SCALE GENOMIC DNA]</scope>
    <source>
        <strain evidence="2 3">PLY_AMNH</strain>
    </source>
</reference>
<dbReference type="Proteomes" id="UP001190700">
    <property type="component" value="Unassembled WGS sequence"/>
</dbReference>
<evidence type="ECO:0000313" key="2">
    <source>
        <dbReference type="EMBL" id="KAK3244253.1"/>
    </source>
</evidence>
<organism evidence="2 3">
    <name type="scientific">Cymbomonas tetramitiformis</name>
    <dbReference type="NCBI Taxonomy" id="36881"/>
    <lineage>
        <taxon>Eukaryota</taxon>
        <taxon>Viridiplantae</taxon>
        <taxon>Chlorophyta</taxon>
        <taxon>Pyramimonadophyceae</taxon>
        <taxon>Pyramimonadales</taxon>
        <taxon>Pyramimonadaceae</taxon>
        <taxon>Cymbomonas</taxon>
    </lineage>
</organism>
<keyword evidence="1" id="KW-0732">Signal</keyword>
<feature type="signal peptide" evidence="1">
    <location>
        <begin position="1"/>
        <end position="26"/>
    </location>
</feature>
<evidence type="ECO:0000256" key="1">
    <source>
        <dbReference type="SAM" id="SignalP"/>
    </source>
</evidence>
<gene>
    <name evidence="2" type="ORF">CYMTET_46127</name>
</gene>
<feature type="chain" id="PRO_5042242733" evidence="1">
    <location>
        <begin position="27"/>
        <end position="389"/>
    </location>
</feature>
<sequence>MRIPTTCHKWSLLMCIFFMKDAQADATAWPENVVAHQTSHLAEGNTFGAVKEAYGQNAVASKLSLAEDSGVQAVDASDFLQNGSASATPVLSGSAREGPTSHRLSVLQNAKPEDVQLSPYPHLIVKNALPREIYNQLAAAYPGDKELYQISRGTGKQMKENWRYDIRGVQAMANRKKLSPLWIEFVKYHVSPAFYKEVIRIFGEAVKQHRPDIEIDNNKSLADLNVALRYTEDLATDLVMDCQVGMNSPSKSMSTVRGPHHDAPEEVWAGLLYFRQPKDKSKGGDLQVLGCKGECKEVPEHEKRKRKMSTKQGHEHFDYRDLNVINTAKYEANTLAWFVNTPYAVHAVTPRQPTKFSRHLINFIAEKVERDAQGKIVIKEGNKNKAQAG</sequence>
<comment type="caution">
    <text evidence="2">The sequence shown here is derived from an EMBL/GenBank/DDBJ whole genome shotgun (WGS) entry which is preliminary data.</text>
</comment>
<accession>A0AAE0EXL7</accession>
<evidence type="ECO:0000313" key="3">
    <source>
        <dbReference type="Proteomes" id="UP001190700"/>
    </source>
</evidence>
<name>A0AAE0EXL7_9CHLO</name>
<dbReference type="AlphaFoldDB" id="A0AAE0EXL7"/>
<keyword evidence="3" id="KW-1185">Reference proteome</keyword>
<protein>
    <submittedName>
        <fullName evidence="2">Uncharacterized protein</fullName>
    </submittedName>
</protein>
<proteinExistence type="predicted"/>
<dbReference type="EMBL" id="LGRX02032042">
    <property type="protein sequence ID" value="KAK3244253.1"/>
    <property type="molecule type" value="Genomic_DNA"/>
</dbReference>